<keyword evidence="3" id="KW-1185">Reference proteome</keyword>
<keyword evidence="1" id="KW-0732">Signal</keyword>
<evidence type="ECO:0008006" key="4">
    <source>
        <dbReference type="Google" id="ProtNLM"/>
    </source>
</evidence>
<dbReference type="Pfam" id="PF12875">
    <property type="entry name" value="DUF3826"/>
    <property type="match status" value="1"/>
</dbReference>
<dbReference type="EMBL" id="SJPS01000001">
    <property type="protein sequence ID" value="TWU30262.1"/>
    <property type="molecule type" value="Genomic_DNA"/>
</dbReference>
<dbReference type="OrthoDB" id="272464at2"/>
<gene>
    <name evidence="2" type="ORF">Pla144_10480</name>
</gene>
<organism evidence="2 3">
    <name type="scientific">Bythopirellula polymerisocia</name>
    <dbReference type="NCBI Taxonomy" id="2528003"/>
    <lineage>
        <taxon>Bacteria</taxon>
        <taxon>Pseudomonadati</taxon>
        <taxon>Planctomycetota</taxon>
        <taxon>Planctomycetia</taxon>
        <taxon>Pirellulales</taxon>
        <taxon>Lacipirellulaceae</taxon>
        <taxon>Bythopirellula</taxon>
    </lineage>
</organism>
<reference evidence="2 3" key="1">
    <citation type="submission" date="2019-02" db="EMBL/GenBank/DDBJ databases">
        <title>Deep-cultivation of Planctomycetes and their phenomic and genomic characterization uncovers novel biology.</title>
        <authorList>
            <person name="Wiegand S."/>
            <person name="Jogler M."/>
            <person name="Boedeker C."/>
            <person name="Pinto D."/>
            <person name="Vollmers J."/>
            <person name="Rivas-Marin E."/>
            <person name="Kohn T."/>
            <person name="Peeters S.H."/>
            <person name="Heuer A."/>
            <person name="Rast P."/>
            <person name="Oberbeckmann S."/>
            <person name="Bunk B."/>
            <person name="Jeske O."/>
            <person name="Meyerdierks A."/>
            <person name="Storesund J.E."/>
            <person name="Kallscheuer N."/>
            <person name="Luecker S."/>
            <person name="Lage O.M."/>
            <person name="Pohl T."/>
            <person name="Merkel B.J."/>
            <person name="Hornburger P."/>
            <person name="Mueller R.-W."/>
            <person name="Bruemmer F."/>
            <person name="Labrenz M."/>
            <person name="Spormann A.M."/>
            <person name="Op Den Camp H."/>
            <person name="Overmann J."/>
            <person name="Amann R."/>
            <person name="Jetten M.S.M."/>
            <person name="Mascher T."/>
            <person name="Medema M.H."/>
            <person name="Devos D.P."/>
            <person name="Kaster A.-K."/>
            <person name="Ovreas L."/>
            <person name="Rohde M."/>
            <person name="Galperin M.Y."/>
            <person name="Jogler C."/>
        </authorList>
    </citation>
    <scope>NUCLEOTIDE SEQUENCE [LARGE SCALE GENOMIC DNA]</scope>
    <source>
        <strain evidence="2 3">Pla144</strain>
    </source>
</reference>
<dbReference type="InterPro" id="IPR024284">
    <property type="entry name" value="DUF3826"/>
</dbReference>
<evidence type="ECO:0000313" key="2">
    <source>
        <dbReference type="EMBL" id="TWU30262.1"/>
    </source>
</evidence>
<evidence type="ECO:0000313" key="3">
    <source>
        <dbReference type="Proteomes" id="UP000318437"/>
    </source>
</evidence>
<name>A0A5C6D034_9BACT</name>
<dbReference type="Proteomes" id="UP000318437">
    <property type="component" value="Unassembled WGS sequence"/>
</dbReference>
<feature type="chain" id="PRO_5023145196" description="DUF3826 domain-containing protein" evidence="1">
    <location>
        <begin position="24"/>
        <end position="246"/>
    </location>
</feature>
<proteinExistence type="predicted"/>
<dbReference type="RefSeq" id="WP_146448339.1">
    <property type="nucleotide sequence ID" value="NZ_SJPS01000001.1"/>
</dbReference>
<comment type="caution">
    <text evidence="2">The sequence shown here is derived from an EMBL/GenBank/DDBJ whole genome shotgun (WGS) entry which is preliminary data.</text>
</comment>
<accession>A0A5C6D034</accession>
<feature type="signal peptide" evidence="1">
    <location>
        <begin position="1"/>
        <end position="23"/>
    </location>
</feature>
<evidence type="ECO:0000256" key="1">
    <source>
        <dbReference type="SAM" id="SignalP"/>
    </source>
</evidence>
<sequence length="246" mass="28155" precursor="true">MNYFFRISSFVFFMALSLSTLQAETAAVVAARTQAAVDRDDPPKWWTPDLPEAIQRDVDSKGKRLAGQLVLSDESKTQKTAELMTEHYGRVWAWHQQADGKLDAAWAAWDAARGGQKDELKALAIMAEQIDPIYAEFTPQIQGLLVALREQIGGEKTIELLDRITRSPGAERTYNAYVAMVPEMTDEEKAILWNRMAQAREDSLAAWTDGRIIKIFKKYKIRNEFSIDYFGYGYRNRYEAWAKSQR</sequence>
<protein>
    <recommendedName>
        <fullName evidence="4">DUF3826 domain-containing protein</fullName>
    </recommendedName>
</protein>
<dbReference type="AlphaFoldDB" id="A0A5C6D034"/>